<gene>
    <name evidence="1" type="ORF">GALL_409720</name>
</gene>
<accession>A0A1J5Q0U6</accession>
<dbReference type="AlphaFoldDB" id="A0A1J5Q0U6"/>
<dbReference type="EMBL" id="MLJW01001640">
    <property type="protein sequence ID" value="OIQ77337.1"/>
    <property type="molecule type" value="Genomic_DNA"/>
</dbReference>
<name>A0A1J5Q0U6_9ZZZZ</name>
<sequence>MLALGTFERIQIGPAGTDVAVSGNQLLNRNALTPQIGVGTGGHHHSAAALLCALGKRINHGLMGHITGIAAIHCANVLQRIEIIAPGVRHAARIGQVVFVHLFNVRGVTAKQMGIGLIGLVNRRGWTHVALTFISLGEI</sequence>
<protein>
    <submittedName>
        <fullName evidence="1">Uncharacterized protein</fullName>
    </submittedName>
</protein>
<proteinExistence type="predicted"/>
<organism evidence="1">
    <name type="scientific">mine drainage metagenome</name>
    <dbReference type="NCBI Taxonomy" id="410659"/>
    <lineage>
        <taxon>unclassified sequences</taxon>
        <taxon>metagenomes</taxon>
        <taxon>ecological metagenomes</taxon>
    </lineage>
</organism>
<evidence type="ECO:0000313" key="1">
    <source>
        <dbReference type="EMBL" id="OIQ77337.1"/>
    </source>
</evidence>
<reference evidence="1" key="1">
    <citation type="submission" date="2016-10" db="EMBL/GenBank/DDBJ databases">
        <title>Sequence of Gallionella enrichment culture.</title>
        <authorList>
            <person name="Poehlein A."/>
            <person name="Muehling M."/>
            <person name="Daniel R."/>
        </authorList>
    </citation>
    <scope>NUCLEOTIDE SEQUENCE</scope>
</reference>
<comment type="caution">
    <text evidence="1">The sequence shown here is derived from an EMBL/GenBank/DDBJ whole genome shotgun (WGS) entry which is preliminary data.</text>
</comment>